<reference evidence="1 2" key="1">
    <citation type="submission" date="2024-01" db="EMBL/GenBank/DDBJ databases">
        <title>The genomes of 5 underutilized Papilionoideae crops provide insights into root nodulation and disease resistanc.</title>
        <authorList>
            <person name="Jiang F."/>
        </authorList>
    </citation>
    <scope>NUCLEOTIDE SEQUENCE [LARGE SCALE GENOMIC DNA]</scope>
    <source>
        <strain evidence="1">JINMINGXINNONG_FW02</strain>
        <tissue evidence="1">Leaves</tissue>
    </source>
</reference>
<protein>
    <submittedName>
        <fullName evidence="1">Uncharacterized protein</fullName>
    </submittedName>
</protein>
<keyword evidence="2" id="KW-1185">Reference proteome</keyword>
<comment type="caution">
    <text evidence="1">The sequence shown here is derived from an EMBL/GenBank/DDBJ whole genome shotgun (WGS) entry which is preliminary data.</text>
</comment>
<gene>
    <name evidence="1" type="ORF">VNO80_25267</name>
</gene>
<accession>A0AAN9QNL8</accession>
<organism evidence="1 2">
    <name type="scientific">Phaseolus coccineus</name>
    <name type="common">Scarlet runner bean</name>
    <name type="synonym">Phaseolus multiflorus</name>
    <dbReference type="NCBI Taxonomy" id="3886"/>
    <lineage>
        <taxon>Eukaryota</taxon>
        <taxon>Viridiplantae</taxon>
        <taxon>Streptophyta</taxon>
        <taxon>Embryophyta</taxon>
        <taxon>Tracheophyta</taxon>
        <taxon>Spermatophyta</taxon>
        <taxon>Magnoliopsida</taxon>
        <taxon>eudicotyledons</taxon>
        <taxon>Gunneridae</taxon>
        <taxon>Pentapetalae</taxon>
        <taxon>rosids</taxon>
        <taxon>fabids</taxon>
        <taxon>Fabales</taxon>
        <taxon>Fabaceae</taxon>
        <taxon>Papilionoideae</taxon>
        <taxon>50 kb inversion clade</taxon>
        <taxon>NPAAA clade</taxon>
        <taxon>indigoferoid/millettioid clade</taxon>
        <taxon>Phaseoleae</taxon>
        <taxon>Phaseolus</taxon>
    </lineage>
</organism>
<evidence type="ECO:0000313" key="1">
    <source>
        <dbReference type="EMBL" id="KAK7342319.1"/>
    </source>
</evidence>
<dbReference type="Proteomes" id="UP001374584">
    <property type="component" value="Unassembled WGS sequence"/>
</dbReference>
<dbReference type="EMBL" id="JAYMYR010000009">
    <property type="protein sequence ID" value="KAK7342319.1"/>
    <property type="molecule type" value="Genomic_DNA"/>
</dbReference>
<sequence length="105" mass="12490">MAKYTPLKEHSVKKTELEELKFDLSLKSLLNKDVLARRLQFLQKTSRTLGTKWEAWCEFHQACGHDTKRWICRRRHDLLSLEIPGQYCLYRLKSLQLCLPSILPF</sequence>
<dbReference type="AlphaFoldDB" id="A0AAN9QNL8"/>
<evidence type="ECO:0000313" key="2">
    <source>
        <dbReference type="Proteomes" id="UP001374584"/>
    </source>
</evidence>
<name>A0AAN9QNL8_PHACN</name>
<proteinExistence type="predicted"/>